<reference evidence="1" key="1">
    <citation type="submission" date="2018-02" db="EMBL/GenBank/DDBJ databases">
        <title>Rhizophora mucronata_Transcriptome.</title>
        <authorList>
            <person name="Meera S.P."/>
            <person name="Sreeshan A."/>
            <person name="Augustine A."/>
        </authorList>
    </citation>
    <scope>NUCLEOTIDE SEQUENCE</scope>
    <source>
        <tissue evidence="1">Leaf</tissue>
    </source>
</reference>
<dbReference type="EMBL" id="GGEC01033145">
    <property type="protein sequence ID" value="MBX13629.1"/>
    <property type="molecule type" value="Transcribed_RNA"/>
</dbReference>
<organism evidence="1">
    <name type="scientific">Rhizophora mucronata</name>
    <name type="common">Asiatic mangrove</name>
    <dbReference type="NCBI Taxonomy" id="61149"/>
    <lineage>
        <taxon>Eukaryota</taxon>
        <taxon>Viridiplantae</taxon>
        <taxon>Streptophyta</taxon>
        <taxon>Embryophyta</taxon>
        <taxon>Tracheophyta</taxon>
        <taxon>Spermatophyta</taxon>
        <taxon>Magnoliopsida</taxon>
        <taxon>eudicotyledons</taxon>
        <taxon>Gunneridae</taxon>
        <taxon>Pentapetalae</taxon>
        <taxon>rosids</taxon>
        <taxon>fabids</taxon>
        <taxon>Malpighiales</taxon>
        <taxon>Rhizophoraceae</taxon>
        <taxon>Rhizophora</taxon>
    </lineage>
</organism>
<dbReference type="GO" id="GO:0008168">
    <property type="term" value="F:methyltransferase activity"/>
    <property type="evidence" value="ECO:0007669"/>
    <property type="project" value="UniProtKB-KW"/>
</dbReference>
<accession>A0A2P2L6M6</accession>
<keyword evidence="1" id="KW-0808">Transferase</keyword>
<name>A0A2P2L6M6_RHIMU</name>
<sequence length="73" mass="8418">MPLSVEKSFGSEEGFSGRVMARAVVGEVLRAKGQEREVLVLELGDQQGVLFLLLLWRERENHVVVWLKVKRRR</sequence>
<proteinExistence type="predicted"/>
<evidence type="ECO:0000313" key="1">
    <source>
        <dbReference type="EMBL" id="MBX13629.1"/>
    </source>
</evidence>
<dbReference type="GO" id="GO:0032259">
    <property type="term" value="P:methylation"/>
    <property type="evidence" value="ECO:0007669"/>
    <property type="project" value="UniProtKB-KW"/>
</dbReference>
<protein>
    <submittedName>
        <fullName evidence="1">S-adenosylmethionine-dependent methyltransferase</fullName>
    </submittedName>
</protein>
<dbReference type="AlphaFoldDB" id="A0A2P2L6M6"/>
<keyword evidence="1" id="KW-0489">Methyltransferase</keyword>